<keyword evidence="1" id="KW-0805">Transcription regulation</keyword>
<sequence length="147" mass="15733">MQQASLPHSLSAAAGGSADAGLRALAESQAQALLATLGRESAVLDEIKRVVARRIANGPPTLDAVAVVIGLNARTLQRRLAEEGLSFRDVVEAVRKAQAERLLRCAELSLNQIAFLLGYAEQSSFHSAFRRWTGQSPGAWRRTLATA</sequence>
<dbReference type="PROSITE" id="PS01124">
    <property type="entry name" value="HTH_ARAC_FAMILY_2"/>
    <property type="match status" value="1"/>
</dbReference>
<organism evidence="5 6">
    <name type="scientific">Sinimarinibacterium thermocellulolyticum</name>
    <dbReference type="NCBI Taxonomy" id="3170016"/>
    <lineage>
        <taxon>Bacteria</taxon>
        <taxon>Pseudomonadati</taxon>
        <taxon>Pseudomonadota</taxon>
        <taxon>Gammaproteobacteria</taxon>
        <taxon>Nevskiales</taxon>
        <taxon>Nevskiaceae</taxon>
        <taxon>Sinimarinibacterium</taxon>
    </lineage>
</organism>
<dbReference type="RefSeq" id="WP_352890576.1">
    <property type="nucleotide sequence ID" value="NZ_JBEPIJ010000022.1"/>
</dbReference>
<dbReference type="InterPro" id="IPR018060">
    <property type="entry name" value="HTH_AraC"/>
</dbReference>
<protein>
    <submittedName>
        <fullName evidence="5">Helix-turn-helix transcriptional regulator</fullName>
    </submittedName>
</protein>
<name>A0ABV2AEY1_9GAMM</name>
<evidence type="ECO:0000259" key="4">
    <source>
        <dbReference type="PROSITE" id="PS01124"/>
    </source>
</evidence>
<accession>A0ABV2AEY1</accession>
<dbReference type="SUPFAM" id="SSF46689">
    <property type="entry name" value="Homeodomain-like"/>
    <property type="match status" value="1"/>
</dbReference>
<evidence type="ECO:0000256" key="2">
    <source>
        <dbReference type="ARBA" id="ARBA00023125"/>
    </source>
</evidence>
<dbReference type="Pfam" id="PF12833">
    <property type="entry name" value="HTH_18"/>
    <property type="match status" value="1"/>
</dbReference>
<evidence type="ECO:0000256" key="3">
    <source>
        <dbReference type="ARBA" id="ARBA00023163"/>
    </source>
</evidence>
<proteinExistence type="predicted"/>
<comment type="caution">
    <text evidence="5">The sequence shown here is derived from an EMBL/GenBank/DDBJ whole genome shotgun (WGS) entry which is preliminary data.</text>
</comment>
<keyword evidence="3" id="KW-0804">Transcription</keyword>
<dbReference type="Proteomes" id="UP001465331">
    <property type="component" value="Unassembled WGS sequence"/>
</dbReference>
<feature type="domain" description="HTH araC/xylS-type" evidence="4">
    <location>
        <begin position="45"/>
        <end position="143"/>
    </location>
</feature>
<keyword evidence="6" id="KW-1185">Reference proteome</keyword>
<dbReference type="Gene3D" id="1.10.10.60">
    <property type="entry name" value="Homeodomain-like"/>
    <property type="match status" value="1"/>
</dbReference>
<reference evidence="5 6" key="1">
    <citation type="submission" date="2024-06" db="EMBL/GenBank/DDBJ databases">
        <authorList>
            <person name="Li Z."/>
            <person name="Jiang Y."/>
        </authorList>
    </citation>
    <scope>NUCLEOTIDE SEQUENCE [LARGE SCALE GENOMIC DNA]</scope>
    <source>
        <strain evidence="5 6">HSW-8</strain>
    </source>
</reference>
<evidence type="ECO:0000256" key="1">
    <source>
        <dbReference type="ARBA" id="ARBA00023015"/>
    </source>
</evidence>
<dbReference type="PANTHER" id="PTHR47894:SF4">
    <property type="entry name" value="HTH-TYPE TRANSCRIPTIONAL REGULATOR GADX"/>
    <property type="match status" value="1"/>
</dbReference>
<keyword evidence="2" id="KW-0238">DNA-binding</keyword>
<dbReference type="PANTHER" id="PTHR47894">
    <property type="entry name" value="HTH-TYPE TRANSCRIPTIONAL REGULATOR GADX"/>
    <property type="match status" value="1"/>
</dbReference>
<dbReference type="EMBL" id="JBEPIJ010000022">
    <property type="protein sequence ID" value="MES0875169.1"/>
    <property type="molecule type" value="Genomic_DNA"/>
</dbReference>
<evidence type="ECO:0000313" key="6">
    <source>
        <dbReference type="Proteomes" id="UP001465331"/>
    </source>
</evidence>
<dbReference type="SMART" id="SM00342">
    <property type="entry name" value="HTH_ARAC"/>
    <property type="match status" value="1"/>
</dbReference>
<gene>
    <name evidence="5" type="ORF">ABSH63_14290</name>
</gene>
<dbReference type="InterPro" id="IPR009057">
    <property type="entry name" value="Homeodomain-like_sf"/>
</dbReference>
<evidence type="ECO:0000313" key="5">
    <source>
        <dbReference type="EMBL" id="MES0875169.1"/>
    </source>
</evidence>